<feature type="compositionally biased region" description="Low complexity" evidence="1">
    <location>
        <begin position="29"/>
        <end position="46"/>
    </location>
</feature>
<dbReference type="PANTHER" id="PTHR31286">
    <property type="entry name" value="GLYCINE-RICH CELL WALL STRUCTURAL PROTEIN 1.8-LIKE"/>
    <property type="match status" value="1"/>
</dbReference>
<organism evidence="3 4">
    <name type="scientific">Nicotiana attenuata</name>
    <name type="common">Coyote tobacco</name>
    <dbReference type="NCBI Taxonomy" id="49451"/>
    <lineage>
        <taxon>Eukaryota</taxon>
        <taxon>Viridiplantae</taxon>
        <taxon>Streptophyta</taxon>
        <taxon>Embryophyta</taxon>
        <taxon>Tracheophyta</taxon>
        <taxon>Spermatophyta</taxon>
        <taxon>Magnoliopsida</taxon>
        <taxon>eudicotyledons</taxon>
        <taxon>Gunneridae</taxon>
        <taxon>Pentapetalae</taxon>
        <taxon>asterids</taxon>
        <taxon>lamiids</taxon>
        <taxon>Solanales</taxon>
        <taxon>Solanaceae</taxon>
        <taxon>Nicotianoideae</taxon>
        <taxon>Nicotianeae</taxon>
        <taxon>Nicotiana</taxon>
    </lineage>
</organism>
<gene>
    <name evidence="3" type="ORF">A4A49_61029</name>
</gene>
<dbReference type="Proteomes" id="UP000187609">
    <property type="component" value="Unassembled WGS sequence"/>
</dbReference>
<feature type="domain" description="DUF4283" evidence="2">
    <location>
        <begin position="79"/>
        <end position="163"/>
    </location>
</feature>
<dbReference type="PANTHER" id="PTHR31286:SF164">
    <property type="entry name" value="ZINC FINGER, CCHC-TYPE"/>
    <property type="match status" value="1"/>
</dbReference>
<evidence type="ECO:0000313" key="4">
    <source>
        <dbReference type="Proteomes" id="UP000187609"/>
    </source>
</evidence>
<proteinExistence type="predicted"/>
<feature type="region of interest" description="Disordered" evidence="1">
    <location>
        <begin position="1"/>
        <end position="56"/>
    </location>
</feature>
<name>A0A314LBW8_NICAT</name>
<dbReference type="EMBL" id="MJEQ01000132">
    <property type="protein sequence ID" value="OIT39210.1"/>
    <property type="molecule type" value="Genomic_DNA"/>
</dbReference>
<evidence type="ECO:0000259" key="2">
    <source>
        <dbReference type="Pfam" id="PF14111"/>
    </source>
</evidence>
<feature type="non-terminal residue" evidence="3">
    <location>
        <position position="1"/>
    </location>
</feature>
<keyword evidence="4" id="KW-1185">Reference proteome</keyword>
<sequence>PPGLQPARLEGHQQAKEDPSHVQGTIPGKTSYADKTSASSSSSTADLKLEKEKVKARHTTHNGMPAIIFKASDYYGIMADSCKFTIVGRFLRPPPQIDRIRSRLKEIVPLKGSVRIGIFDNHNIFIDLFNKEDWKSVWFRMVIEIDGMQMWLQKWSSDFKPEEYLPVAPAWVLLPGLPFHMHDLHYVKQLLSSV</sequence>
<evidence type="ECO:0000256" key="1">
    <source>
        <dbReference type="SAM" id="MobiDB-lite"/>
    </source>
</evidence>
<protein>
    <recommendedName>
        <fullName evidence="2">DUF4283 domain-containing protein</fullName>
    </recommendedName>
</protein>
<comment type="caution">
    <text evidence="3">The sequence shown here is derived from an EMBL/GenBank/DDBJ whole genome shotgun (WGS) entry which is preliminary data.</text>
</comment>
<dbReference type="Gramene" id="OIT39210">
    <property type="protein sequence ID" value="OIT39210"/>
    <property type="gene ID" value="A4A49_61029"/>
</dbReference>
<accession>A0A314LBW8</accession>
<dbReference type="InterPro" id="IPR040256">
    <property type="entry name" value="At4g02000-like"/>
</dbReference>
<dbReference type="InterPro" id="IPR025558">
    <property type="entry name" value="DUF4283"/>
</dbReference>
<dbReference type="Pfam" id="PF14111">
    <property type="entry name" value="DUF4283"/>
    <property type="match status" value="1"/>
</dbReference>
<feature type="compositionally biased region" description="Basic and acidic residues" evidence="1">
    <location>
        <begin position="9"/>
        <end position="20"/>
    </location>
</feature>
<evidence type="ECO:0000313" key="3">
    <source>
        <dbReference type="EMBL" id="OIT39210.1"/>
    </source>
</evidence>
<reference evidence="3" key="1">
    <citation type="submission" date="2016-11" db="EMBL/GenBank/DDBJ databases">
        <title>The genome of Nicotiana attenuata.</title>
        <authorList>
            <person name="Xu S."/>
            <person name="Brockmoeller T."/>
            <person name="Gaquerel E."/>
            <person name="Navarro A."/>
            <person name="Kuhl H."/>
            <person name="Gase K."/>
            <person name="Ling Z."/>
            <person name="Zhou W."/>
            <person name="Kreitzer C."/>
            <person name="Stanke M."/>
            <person name="Tang H."/>
            <person name="Lyons E."/>
            <person name="Pandey P."/>
            <person name="Pandey S.P."/>
            <person name="Timmermann B."/>
            <person name="Baldwin I.T."/>
        </authorList>
    </citation>
    <scope>NUCLEOTIDE SEQUENCE [LARGE SCALE GENOMIC DNA]</scope>
    <source>
        <strain evidence="3">UT</strain>
    </source>
</reference>
<dbReference type="AlphaFoldDB" id="A0A314LBW8"/>